<protein>
    <submittedName>
        <fullName evidence="1">(apollo) hypothetical protein</fullName>
    </submittedName>
</protein>
<evidence type="ECO:0000313" key="1">
    <source>
        <dbReference type="EMBL" id="CAG5032607.1"/>
    </source>
</evidence>
<comment type="caution">
    <text evidence="1">The sequence shown here is derived from an EMBL/GenBank/DDBJ whole genome shotgun (WGS) entry which is preliminary data.</text>
</comment>
<gene>
    <name evidence="1" type="ORF">PAPOLLO_LOCUS19933</name>
</gene>
<name>A0A8S3XRE2_PARAO</name>
<dbReference type="EMBL" id="CAJQZP010001232">
    <property type="protein sequence ID" value="CAG5032607.1"/>
    <property type="molecule type" value="Genomic_DNA"/>
</dbReference>
<sequence length="391" mass="44756">MDVELVKGLLETIRNAMVSNKHHDDEAVPIIDPDKSNYEAAAWCESFDKLEEFKWSSFEKVAKAAYFNMDVELVKGLLETVRNAMVSYKQHDDVAVPIIDPDKSNYEAAAWCESFDKLGEEFKWSSFEKVAKAAYFNMDVELVKGLLETIRNAMVSNKQHDDETVPIIDPDKSNYEAAAWCESFDKLGEEFKWSSFEKVAKAAYFNMDLELVKGLLETVRNAMVSYKRHDDVAVPIIDPDKSNYEAAAWCESFDKLGEEFKWSSFENVAKAAYFNMDVELVKGLLETIRNAMVSNKQHDDEAVPIIDPDKSNYEAAAWCESFDKLGEEFKWSSFEKLAKAAYFNIDVELVKGLLETVRNAMVSYKRHNNVAVPIIDPDKQLRRSCLVRKLR</sequence>
<keyword evidence="2" id="KW-1185">Reference proteome</keyword>
<dbReference type="AlphaFoldDB" id="A0A8S3XRE2"/>
<dbReference type="Proteomes" id="UP000691718">
    <property type="component" value="Unassembled WGS sequence"/>
</dbReference>
<reference evidence="1" key="1">
    <citation type="submission" date="2021-04" db="EMBL/GenBank/DDBJ databases">
        <authorList>
            <person name="Tunstrom K."/>
        </authorList>
    </citation>
    <scope>NUCLEOTIDE SEQUENCE</scope>
</reference>
<evidence type="ECO:0000313" key="2">
    <source>
        <dbReference type="Proteomes" id="UP000691718"/>
    </source>
</evidence>
<organism evidence="1 2">
    <name type="scientific">Parnassius apollo</name>
    <name type="common">Apollo butterfly</name>
    <name type="synonym">Papilio apollo</name>
    <dbReference type="NCBI Taxonomy" id="110799"/>
    <lineage>
        <taxon>Eukaryota</taxon>
        <taxon>Metazoa</taxon>
        <taxon>Ecdysozoa</taxon>
        <taxon>Arthropoda</taxon>
        <taxon>Hexapoda</taxon>
        <taxon>Insecta</taxon>
        <taxon>Pterygota</taxon>
        <taxon>Neoptera</taxon>
        <taxon>Endopterygota</taxon>
        <taxon>Lepidoptera</taxon>
        <taxon>Glossata</taxon>
        <taxon>Ditrysia</taxon>
        <taxon>Papilionoidea</taxon>
        <taxon>Papilionidae</taxon>
        <taxon>Parnassiinae</taxon>
        <taxon>Parnassini</taxon>
        <taxon>Parnassius</taxon>
        <taxon>Parnassius</taxon>
    </lineage>
</organism>
<proteinExistence type="predicted"/>
<accession>A0A8S3XRE2</accession>